<dbReference type="SUPFAM" id="SSF52540">
    <property type="entry name" value="P-loop containing nucleoside triphosphate hydrolases"/>
    <property type="match status" value="1"/>
</dbReference>
<name>A0AAJ0MKX5_9PEZI</name>
<protein>
    <recommendedName>
        <fullName evidence="1">DEAD/DEAH-box helicase domain-containing protein</fullName>
    </recommendedName>
</protein>
<sequence length="67" mass="7239">MRVLETMVVQGTQEIVYIAGVGSGKSVAFMLPAYIQPDGMTVVVQSLRSLQNDTRSRLGQLGIKTVV</sequence>
<proteinExistence type="predicted"/>
<dbReference type="Pfam" id="PF00270">
    <property type="entry name" value="DEAD"/>
    <property type="match status" value="1"/>
</dbReference>
<dbReference type="Gene3D" id="3.40.50.300">
    <property type="entry name" value="P-loop containing nucleotide triphosphate hydrolases"/>
    <property type="match status" value="1"/>
</dbReference>
<accession>A0AAJ0MKX5</accession>
<evidence type="ECO:0000259" key="1">
    <source>
        <dbReference type="Pfam" id="PF00270"/>
    </source>
</evidence>
<gene>
    <name evidence="2" type="ORF">B0T25DRAFT_529661</name>
</gene>
<dbReference type="Proteomes" id="UP001275084">
    <property type="component" value="Unassembled WGS sequence"/>
</dbReference>
<dbReference type="InterPro" id="IPR027417">
    <property type="entry name" value="P-loop_NTPase"/>
</dbReference>
<evidence type="ECO:0000313" key="2">
    <source>
        <dbReference type="EMBL" id="KAK3364261.1"/>
    </source>
</evidence>
<reference evidence="2" key="1">
    <citation type="journal article" date="2023" name="Mol. Phylogenet. Evol.">
        <title>Genome-scale phylogeny and comparative genomics of the fungal order Sordariales.</title>
        <authorList>
            <person name="Hensen N."/>
            <person name="Bonometti L."/>
            <person name="Westerberg I."/>
            <person name="Brannstrom I.O."/>
            <person name="Guillou S."/>
            <person name="Cros-Aarteil S."/>
            <person name="Calhoun S."/>
            <person name="Haridas S."/>
            <person name="Kuo A."/>
            <person name="Mondo S."/>
            <person name="Pangilinan J."/>
            <person name="Riley R."/>
            <person name="LaButti K."/>
            <person name="Andreopoulos B."/>
            <person name="Lipzen A."/>
            <person name="Chen C."/>
            <person name="Yan M."/>
            <person name="Daum C."/>
            <person name="Ng V."/>
            <person name="Clum A."/>
            <person name="Steindorff A."/>
            <person name="Ohm R.A."/>
            <person name="Martin F."/>
            <person name="Silar P."/>
            <person name="Natvig D.O."/>
            <person name="Lalanne C."/>
            <person name="Gautier V."/>
            <person name="Ament-Velasquez S.L."/>
            <person name="Kruys A."/>
            <person name="Hutchinson M.I."/>
            <person name="Powell A.J."/>
            <person name="Barry K."/>
            <person name="Miller A.N."/>
            <person name="Grigoriev I.V."/>
            <person name="Debuchy R."/>
            <person name="Gladieux P."/>
            <person name="Hiltunen Thoren M."/>
            <person name="Johannesson H."/>
        </authorList>
    </citation>
    <scope>NUCLEOTIDE SEQUENCE</scope>
    <source>
        <strain evidence="2">CBS 955.72</strain>
    </source>
</reference>
<dbReference type="GO" id="GO:0003676">
    <property type="term" value="F:nucleic acid binding"/>
    <property type="evidence" value="ECO:0007669"/>
    <property type="project" value="InterPro"/>
</dbReference>
<organism evidence="2 3">
    <name type="scientific">Lasiosphaeria hispida</name>
    <dbReference type="NCBI Taxonomy" id="260671"/>
    <lineage>
        <taxon>Eukaryota</taxon>
        <taxon>Fungi</taxon>
        <taxon>Dikarya</taxon>
        <taxon>Ascomycota</taxon>
        <taxon>Pezizomycotina</taxon>
        <taxon>Sordariomycetes</taxon>
        <taxon>Sordariomycetidae</taxon>
        <taxon>Sordariales</taxon>
        <taxon>Lasiosphaeriaceae</taxon>
        <taxon>Lasiosphaeria</taxon>
    </lineage>
</organism>
<feature type="domain" description="DEAD/DEAH-box helicase" evidence="1">
    <location>
        <begin position="12"/>
        <end position="64"/>
    </location>
</feature>
<dbReference type="EMBL" id="JAUIQD010000001">
    <property type="protein sequence ID" value="KAK3364261.1"/>
    <property type="molecule type" value="Genomic_DNA"/>
</dbReference>
<keyword evidence="3" id="KW-1185">Reference proteome</keyword>
<evidence type="ECO:0000313" key="3">
    <source>
        <dbReference type="Proteomes" id="UP001275084"/>
    </source>
</evidence>
<reference evidence="2" key="2">
    <citation type="submission" date="2023-06" db="EMBL/GenBank/DDBJ databases">
        <authorList>
            <consortium name="Lawrence Berkeley National Laboratory"/>
            <person name="Haridas S."/>
            <person name="Hensen N."/>
            <person name="Bonometti L."/>
            <person name="Westerberg I."/>
            <person name="Brannstrom I.O."/>
            <person name="Guillou S."/>
            <person name="Cros-Aarteil S."/>
            <person name="Calhoun S."/>
            <person name="Kuo A."/>
            <person name="Mondo S."/>
            <person name="Pangilinan J."/>
            <person name="Riley R."/>
            <person name="Labutti K."/>
            <person name="Andreopoulos B."/>
            <person name="Lipzen A."/>
            <person name="Chen C."/>
            <person name="Yanf M."/>
            <person name="Daum C."/>
            <person name="Ng V."/>
            <person name="Clum A."/>
            <person name="Steindorff A."/>
            <person name="Ohm R."/>
            <person name="Martin F."/>
            <person name="Silar P."/>
            <person name="Natvig D."/>
            <person name="Lalanne C."/>
            <person name="Gautier V."/>
            <person name="Ament-Velasquez S.L."/>
            <person name="Kruys A."/>
            <person name="Hutchinson M.I."/>
            <person name="Powell A.J."/>
            <person name="Barry K."/>
            <person name="Miller A.N."/>
            <person name="Grigoriev I.V."/>
            <person name="Debuchy R."/>
            <person name="Gladieux P."/>
            <person name="Thoren M.H."/>
            <person name="Johannesson H."/>
        </authorList>
    </citation>
    <scope>NUCLEOTIDE SEQUENCE</scope>
    <source>
        <strain evidence="2">CBS 955.72</strain>
    </source>
</reference>
<dbReference type="GO" id="GO:0005524">
    <property type="term" value="F:ATP binding"/>
    <property type="evidence" value="ECO:0007669"/>
    <property type="project" value="InterPro"/>
</dbReference>
<dbReference type="AlphaFoldDB" id="A0AAJ0MKX5"/>
<dbReference type="InterPro" id="IPR011545">
    <property type="entry name" value="DEAD/DEAH_box_helicase_dom"/>
</dbReference>
<comment type="caution">
    <text evidence="2">The sequence shown here is derived from an EMBL/GenBank/DDBJ whole genome shotgun (WGS) entry which is preliminary data.</text>
</comment>